<protein>
    <submittedName>
        <fullName evidence="10">Trypanosomal VSG domain containing protein, putative</fullName>
    </submittedName>
</protein>
<evidence type="ECO:0000256" key="2">
    <source>
        <dbReference type="ARBA" id="ARBA00004609"/>
    </source>
</evidence>
<dbReference type="GeneID" id="92376759"/>
<evidence type="ECO:0000256" key="4">
    <source>
        <dbReference type="ARBA" id="ARBA00022622"/>
    </source>
</evidence>
<proteinExistence type="predicted"/>
<reference evidence="10" key="1">
    <citation type="submission" date="2016-09" db="EMBL/GenBank/DDBJ databases">
        <authorList>
            <person name="Hebert L."/>
            <person name="Moumen B."/>
        </authorList>
    </citation>
    <scope>NUCLEOTIDE SEQUENCE [LARGE SCALE GENOMIC DNA]</scope>
    <source>
        <strain evidence="10">OVI</strain>
    </source>
</reference>
<dbReference type="RefSeq" id="XP_067081935.1">
    <property type="nucleotide sequence ID" value="XM_067225834.1"/>
</dbReference>
<dbReference type="AlphaFoldDB" id="A0A1G4IGC8"/>
<organism evidence="10 11">
    <name type="scientific">Trypanosoma equiperdum</name>
    <dbReference type="NCBI Taxonomy" id="5694"/>
    <lineage>
        <taxon>Eukaryota</taxon>
        <taxon>Discoba</taxon>
        <taxon>Euglenozoa</taxon>
        <taxon>Kinetoplastea</taxon>
        <taxon>Metakinetoplastina</taxon>
        <taxon>Trypanosomatida</taxon>
        <taxon>Trypanosomatidae</taxon>
        <taxon>Trypanosoma</taxon>
    </lineage>
</organism>
<dbReference type="InterPro" id="IPR025932">
    <property type="entry name" value="Trypano_VSG_B_N_dom"/>
</dbReference>
<keyword evidence="4" id="KW-0336">GPI-anchor</keyword>
<keyword evidence="3" id="KW-1003">Cell membrane</keyword>
<evidence type="ECO:0000313" key="11">
    <source>
        <dbReference type="Proteomes" id="UP000195570"/>
    </source>
</evidence>
<evidence type="ECO:0000256" key="1">
    <source>
        <dbReference type="ARBA" id="ARBA00002523"/>
    </source>
</evidence>
<name>A0A1G4IGC8_TRYEQ</name>
<comment type="caution">
    <text evidence="10">The sequence shown here is derived from an EMBL/GenBank/DDBJ whole genome shotgun (WGS) entry which is preliminary data.</text>
</comment>
<evidence type="ECO:0000256" key="7">
    <source>
        <dbReference type="ARBA" id="ARBA00023180"/>
    </source>
</evidence>
<dbReference type="GO" id="GO:0005886">
    <property type="term" value="C:plasma membrane"/>
    <property type="evidence" value="ECO:0007669"/>
    <property type="project" value="UniProtKB-SubCell"/>
</dbReference>
<evidence type="ECO:0000313" key="10">
    <source>
        <dbReference type="EMBL" id="SCU71239.1"/>
    </source>
</evidence>
<dbReference type="VEuPathDB" id="TriTrypDB:TEOVI_000281900"/>
<comment type="subcellular location">
    <subcellularLocation>
        <location evidence="2">Cell membrane</location>
        <topology evidence="2">Lipid-anchor</topology>
        <topology evidence="2">GPI-anchor</topology>
    </subcellularLocation>
</comment>
<dbReference type="Pfam" id="PF13206">
    <property type="entry name" value="VSG_B"/>
    <property type="match status" value="1"/>
</dbReference>
<dbReference type="EMBL" id="CZPT02001601">
    <property type="protein sequence ID" value="SCU71239.1"/>
    <property type="molecule type" value="Genomic_DNA"/>
</dbReference>
<dbReference type="GO" id="GO:0098552">
    <property type="term" value="C:side of membrane"/>
    <property type="evidence" value="ECO:0007669"/>
    <property type="project" value="UniProtKB-KW"/>
</dbReference>
<evidence type="ECO:0000256" key="5">
    <source>
        <dbReference type="ARBA" id="ARBA00022729"/>
    </source>
</evidence>
<evidence type="ECO:0000256" key="6">
    <source>
        <dbReference type="ARBA" id="ARBA00023136"/>
    </source>
</evidence>
<sequence>MLHRLEGAVTTGEHAYLYRELCDLIQLPSRLPKAAEDITTAASAYMEIQKLNTSLSPAAWQAKFAKTAEGKSPQYETGQGSADE</sequence>
<keyword evidence="6" id="KW-0472">Membrane</keyword>
<feature type="domain" description="Trypanosome variant surface glycoprotein B-type N-terminal" evidence="9">
    <location>
        <begin position="6"/>
        <end position="74"/>
    </location>
</feature>
<evidence type="ECO:0000259" key="9">
    <source>
        <dbReference type="Pfam" id="PF13206"/>
    </source>
</evidence>
<accession>A0A1G4IGC8</accession>
<keyword evidence="8" id="KW-0449">Lipoprotein</keyword>
<keyword evidence="5" id="KW-0732">Signal</keyword>
<gene>
    <name evidence="10" type="ORF">TEOVI_000281900</name>
</gene>
<keyword evidence="11" id="KW-1185">Reference proteome</keyword>
<dbReference type="Proteomes" id="UP000195570">
    <property type="component" value="Unassembled WGS sequence"/>
</dbReference>
<comment type="function">
    <text evidence="1">VSG forms a coat on the surface of the parasite. The trypanosome evades the immune response of the host by expressing a series of antigenically distinct VSGs from an estimated 1000 VSG genes.</text>
</comment>
<evidence type="ECO:0000256" key="8">
    <source>
        <dbReference type="ARBA" id="ARBA00023288"/>
    </source>
</evidence>
<evidence type="ECO:0000256" key="3">
    <source>
        <dbReference type="ARBA" id="ARBA00022475"/>
    </source>
</evidence>
<keyword evidence="7" id="KW-0325">Glycoprotein</keyword>